<name>R7Z1C4_CONA1</name>
<feature type="region of interest" description="Disordered" evidence="1">
    <location>
        <begin position="34"/>
        <end position="77"/>
    </location>
</feature>
<dbReference type="RefSeq" id="XP_007783156.1">
    <property type="nucleotide sequence ID" value="XM_007784966.1"/>
</dbReference>
<proteinExistence type="predicted"/>
<protein>
    <submittedName>
        <fullName evidence="2">Uncharacterized protein</fullName>
    </submittedName>
</protein>
<dbReference type="Proteomes" id="UP000016924">
    <property type="component" value="Unassembled WGS sequence"/>
</dbReference>
<dbReference type="HOGENOM" id="CLU_669048_0_0_1"/>
<feature type="compositionally biased region" description="Polar residues" evidence="1">
    <location>
        <begin position="128"/>
        <end position="141"/>
    </location>
</feature>
<evidence type="ECO:0000313" key="2">
    <source>
        <dbReference type="EMBL" id="EON67839.1"/>
    </source>
</evidence>
<feature type="region of interest" description="Disordered" evidence="1">
    <location>
        <begin position="102"/>
        <end position="217"/>
    </location>
</feature>
<accession>R7Z1C4</accession>
<dbReference type="GeneID" id="19904405"/>
<feature type="compositionally biased region" description="Low complexity" evidence="1">
    <location>
        <begin position="107"/>
        <end position="119"/>
    </location>
</feature>
<feature type="compositionally biased region" description="Acidic residues" evidence="1">
    <location>
        <begin position="175"/>
        <end position="193"/>
    </location>
</feature>
<reference evidence="3" key="1">
    <citation type="submission" date="2012-06" db="EMBL/GenBank/DDBJ databases">
        <title>The genome sequence of Coniosporium apollinis CBS 100218.</title>
        <authorList>
            <consortium name="The Broad Institute Genome Sequencing Platform"/>
            <person name="Cuomo C."/>
            <person name="Gorbushina A."/>
            <person name="Noack S."/>
            <person name="Walker B."/>
            <person name="Young S.K."/>
            <person name="Zeng Q."/>
            <person name="Gargeya S."/>
            <person name="Fitzgerald M."/>
            <person name="Haas B."/>
            <person name="Abouelleil A."/>
            <person name="Alvarado L."/>
            <person name="Arachchi H.M."/>
            <person name="Berlin A.M."/>
            <person name="Chapman S.B."/>
            <person name="Goldberg J."/>
            <person name="Griggs A."/>
            <person name="Gujja S."/>
            <person name="Hansen M."/>
            <person name="Howarth C."/>
            <person name="Imamovic A."/>
            <person name="Larimer J."/>
            <person name="McCowan C."/>
            <person name="Montmayeur A."/>
            <person name="Murphy C."/>
            <person name="Neiman D."/>
            <person name="Pearson M."/>
            <person name="Priest M."/>
            <person name="Roberts A."/>
            <person name="Saif S."/>
            <person name="Shea T."/>
            <person name="Sisk P."/>
            <person name="Sykes S."/>
            <person name="Wortman J."/>
            <person name="Nusbaum C."/>
            <person name="Birren B."/>
        </authorList>
    </citation>
    <scope>NUCLEOTIDE SEQUENCE [LARGE SCALE GENOMIC DNA]</scope>
    <source>
        <strain evidence="3">CBS 100218</strain>
    </source>
</reference>
<sequence length="411" mass="44731">MVKCYHFGADERTERVEYAEREEVELEHVLESAGSGNALYPDPDKETTGPYFMKASSGDHGAQAASRNPGKHRRHPATKFRDAEIEAFTDSARAFPIQDLPGHFPWSTASPSRSSSMQSQVAPARGRTASSSHQGRSTLGNISLGKAPLFSTSMSTSGNQSALHPGKKRKATDSDNNDEEEIKDEEEDEDEEEPVKKKAKGRTGKPHAPHLQYDPTKTLLSTGIARPQMRASIPEILTIFPDEIKNNPTFVQRLVESGWDAGMTSAYINHTRGLAETDVGAFKRSTIAKQFKKVYGPGWTMGAYKGTPTSDHTFTARDGEDCPMADLLGDVVNLPDAQDQWDLLPCLVHAKANPAMGYTFPSDLDQVRAVLPVGAVATPAPSAGVDVEAGKRWAKKRDEIVAKRRGGNTTA</sequence>
<feature type="compositionally biased region" description="Basic residues" evidence="1">
    <location>
        <begin position="197"/>
        <end position="208"/>
    </location>
</feature>
<gene>
    <name evidence="2" type="ORF">W97_07094</name>
</gene>
<organism evidence="2 3">
    <name type="scientific">Coniosporium apollinis (strain CBS 100218)</name>
    <name type="common">Rock-inhabiting black yeast</name>
    <dbReference type="NCBI Taxonomy" id="1168221"/>
    <lineage>
        <taxon>Eukaryota</taxon>
        <taxon>Fungi</taxon>
        <taxon>Dikarya</taxon>
        <taxon>Ascomycota</taxon>
        <taxon>Pezizomycotina</taxon>
        <taxon>Dothideomycetes</taxon>
        <taxon>Dothideomycetes incertae sedis</taxon>
        <taxon>Coniosporium</taxon>
    </lineage>
</organism>
<keyword evidence="3" id="KW-1185">Reference proteome</keyword>
<dbReference type="AlphaFoldDB" id="R7Z1C4"/>
<evidence type="ECO:0000256" key="1">
    <source>
        <dbReference type="SAM" id="MobiDB-lite"/>
    </source>
</evidence>
<dbReference type="EMBL" id="JH767590">
    <property type="protein sequence ID" value="EON67839.1"/>
    <property type="molecule type" value="Genomic_DNA"/>
</dbReference>
<evidence type="ECO:0000313" key="3">
    <source>
        <dbReference type="Proteomes" id="UP000016924"/>
    </source>
</evidence>
<dbReference type="OrthoDB" id="10506417at2759"/>
<feature type="compositionally biased region" description="Polar residues" evidence="1">
    <location>
        <begin position="150"/>
        <end position="162"/>
    </location>
</feature>